<dbReference type="Pfam" id="PF06985">
    <property type="entry name" value="HET"/>
    <property type="match status" value="1"/>
</dbReference>
<evidence type="ECO:0000313" key="3">
    <source>
        <dbReference type="Proteomes" id="UP000184330"/>
    </source>
</evidence>
<dbReference type="InterPro" id="IPR052895">
    <property type="entry name" value="HetReg/Transcr_Mod"/>
</dbReference>
<dbReference type="EMBL" id="FJOG01000041">
    <property type="protein sequence ID" value="CZR67070.1"/>
    <property type="molecule type" value="Genomic_DNA"/>
</dbReference>
<reference evidence="2 3" key="1">
    <citation type="submission" date="2016-03" db="EMBL/GenBank/DDBJ databases">
        <authorList>
            <person name="Ploux O."/>
        </authorList>
    </citation>
    <scope>NUCLEOTIDE SEQUENCE [LARGE SCALE GENOMIC DNA]</scope>
    <source>
        <strain evidence="2 3">UAMH 11012</strain>
    </source>
</reference>
<dbReference type="OrthoDB" id="5386682at2759"/>
<gene>
    <name evidence="2" type="ORF">PAC_16969</name>
</gene>
<dbReference type="PANTHER" id="PTHR24148">
    <property type="entry name" value="ANKYRIN REPEAT DOMAIN-CONTAINING PROTEIN 39 HOMOLOG-RELATED"/>
    <property type="match status" value="1"/>
</dbReference>
<accession>A0A1L7XPV3</accession>
<sequence>MDTLYSVLNEENREVRLLTIQPSSISERVLQCSLQTVSLKDDPQFAALSYVWGDAAVTEKVVINGVSMAVTTNLAAAFRSLWICWSKDEGNPVQELPVLIWVDAICINQQDVHERNSQVRLMRDIYRSTAKVVSWLGPEADGSTEVISIFRSIASERSQLAEDDDQFEWVQRYPHLMEDSYHTKRAALKATYRSTCIQALWRRDYWRRTWILQEIVLARDVLIMCGEECISWQDVAAVDKWLGAIKINDEHPPFMRNFLMPHLALLASKMRGPVEMIETLRKLWHTPSSDSEIKRASLQILRENASLRATDPRDKIYGLLGLMCFDIVPDYSKPVRDVFTEAAAKHLEYFGLRETLNQAGIGYEDTFGLPSWVPNWNNLPRYWNQASGILMATTKTVDFVLDKSKPEALKVLVFQLGKITDLEPVDFPDQGSQEMSKRVLDFCQNALARYGDRPYPTGIPILQAILRLVLESRALISHPNPGPGVGIGQLDVPSETFFHLALAFEFLLCIAGSPIPATDDETFPHNSSFAKNLHRLGIPTDERYHYYFSKLFLGSDGLLGFWKDKEKPLKPSTLAEIDIEGGMRHNLTGRKVFYAENWYIGIGPPAIKHGDYVCAIAGCPFPVILREDLDGIKYVGRCCIEGWKQFVEEVNWGFCQEIEIH</sequence>
<feature type="domain" description="Heterokaryon incompatibility" evidence="1">
    <location>
        <begin position="45"/>
        <end position="214"/>
    </location>
</feature>
<protein>
    <recommendedName>
        <fullName evidence="1">Heterokaryon incompatibility domain-containing protein</fullName>
    </recommendedName>
</protein>
<evidence type="ECO:0000313" key="2">
    <source>
        <dbReference type="EMBL" id="CZR67070.1"/>
    </source>
</evidence>
<keyword evidence="3" id="KW-1185">Reference proteome</keyword>
<proteinExistence type="predicted"/>
<evidence type="ECO:0000259" key="1">
    <source>
        <dbReference type="Pfam" id="PF06985"/>
    </source>
</evidence>
<name>A0A1L7XPV3_9HELO</name>
<dbReference type="AlphaFoldDB" id="A0A1L7XPV3"/>
<dbReference type="Proteomes" id="UP000184330">
    <property type="component" value="Unassembled WGS sequence"/>
</dbReference>
<dbReference type="STRING" id="576137.A0A1L7XPV3"/>
<organism evidence="2 3">
    <name type="scientific">Phialocephala subalpina</name>
    <dbReference type="NCBI Taxonomy" id="576137"/>
    <lineage>
        <taxon>Eukaryota</taxon>
        <taxon>Fungi</taxon>
        <taxon>Dikarya</taxon>
        <taxon>Ascomycota</taxon>
        <taxon>Pezizomycotina</taxon>
        <taxon>Leotiomycetes</taxon>
        <taxon>Helotiales</taxon>
        <taxon>Mollisiaceae</taxon>
        <taxon>Phialocephala</taxon>
        <taxon>Phialocephala fortinii species complex</taxon>
    </lineage>
</organism>
<dbReference type="InterPro" id="IPR010730">
    <property type="entry name" value="HET"/>
</dbReference>
<dbReference type="PANTHER" id="PTHR24148:SF73">
    <property type="entry name" value="HET DOMAIN PROTEIN (AFU_ORTHOLOGUE AFUA_8G01020)"/>
    <property type="match status" value="1"/>
</dbReference>